<reference evidence="2 3" key="1">
    <citation type="submission" date="2011-05" db="EMBL/GenBank/DDBJ databases">
        <title>Complete sequence of Methanotorris igneus Kol 5.</title>
        <authorList>
            <consortium name="US DOE Joint Genome Institute"/>
            <person name="Lucas S."/>
            <person name="Han J."/>
            <person name="Lapidus A."/>
            <person name="Cheng J.-F."/>
            <person name="Goodwin L."/>
            <person name="Pitluck S."/>
            <person name="Peters L."/>
            <person name="Mikhailova N."/>
            <person name="Chertkov O."/>
            <person name="Han C."/>
            <person name="Tapia R."/>
            <person name="Land M."/>
            <person name="Hauser L."/>
            <person name="Kyrpides N."/>
            <person name="Ivanova N."/>
            <person name="Pagani I."/>
            <person name="Sieprawska-Lupa M."/>
            <person name="Whitman W."/>
            <person name="Woyke T."/>
        </authorList>
    </citation>
    <scope>NUCLEOTIDE SEQUENCE [LARGE SCALE GENOMIC DNA]</scope>
    <source>
        <strain evidence="3">DSM 5666 / JCM 11834 / Kol 5</strain>
    </source>
</reference>
<dbReference type="HOGENOM" id="CLU_876062_0_0_2"/>
<evidence type="ECO:0000313" key="2">
    <source>
        <dbReference type="EMBL" id="AEF96583.1"/>
    </source>
</evidence>
<feature type="domain" description="PocR" evidence="1">
    <location>
        <begin position="13"/>
        <end position="188"/>
    </location>
</feature>
<dbReference type="OrthoDB" id="377550at2157"/>
<dbReference type="Pfam" id="PF10114">
    <property type="entry name" value="PocR"/>
    <property type="match status" value="1"/>
</dbReference>
<gene>
    <name evidence="2" type="ordered locus">Metig_1042</name>
</gene>
<evidence type="ECO:0000259" key="1">
    <source>
        <dbReference type="Pfam" id="PF10114"/>
    </source>
</evidence>
<dbReference type="Proteomes" id="UP000009227">
    <property type="component" value="Chromosome"/>
</dbReference>
<keyword evidence="3" id="KW-1185">Reference proteome</keyword>
<name>F6BDM2_METIK</name>
<protein>
    <recommendedName>
        <fullName evidence="1">PocR domain-containing protein</fullName>
    </recommendedName>
</protein>
<accession>F6BDM2</accession>
<sequence>MELEKIQKINILVLKPISELLKANVATFDKNGKVIQPFYFGNEICKMIKTHEIGRNICQNSHKRVLNSAKLKNNTVKKSIIEKELSKITPIAYPDDEKGPIIIDYCDAGLLKVLYPIKNNGEIVGYTGICGCFKEGEEEYSLKKLASVSEVISVDKDKLLNLAKDEIRSLSENEIKVVLELVKNMIKYDIDFKKLSACLSKKELSEEDEEYILKFLEYFVLPTAEIINSNLMFFDNELNALFVMDYDKFSFVMEQMDYNKDRIRKLDKPLFLEQEKMFIIPIHKLYLVGTISENNKYTTEEIKKFVYVIYQYFQIVV</sequence>
<dbReference type="KEGG" id="mig:Metig_1042"/>
<organism evidence="3">
    <name type="scientific">Methanotorris igneus (strain DSM 5666 / JCM 11834 / Kol 5)</name>
    <dbReference type="NCBI Taxonomy" id="880724"/>
    <lineage>
        <taxon>Archaea</taxon>
        <taxon>Methanobacteriati</taxon>
        <taxon>Methanobacteriota</taxon>
        <taxon>Methanomada group</taxon>
        <taxon>Methanococci</taxon>
        <taxon>Methanococcales</taxon>
        <taxon>Methanocaldococcaceae</taxon>
        <taxon>Methanotorris</taxon>
    </lineage>
</organism>
<dbReference type="RefSeq" id="WP_013799185.1">
    <property type="nucleotide sequence ID" value="NC_015562.1"/>
</dbReference>
<dbReference type="AlphaFoldDB" id="F6BDM2"/>
<dbReference type="GeneID" id="10643896"/>
<evidence type="ECO:0000313" key="3">
    <source>
        <dbReference type="Proteomes" id="UP000009227"/>
    </source>
</evidence>
<dbReference type="EMBL" id="CP002737">
    <property type="protein sequence ID" value="AEF96583.1"/>
    <property type="molecule type" value="Genomic_DNA"/>
</dbReference>
<proteinExistence type="predicted"/>
<dbReference type="InterPro" id="IPR018771">
    <property type="entry name" value="PocR_dom"/>
</dbReference>